<organism evidence="2 3">
    <name type="scientific">Mycena alexandri</name>
    <dbReference type="NCBI Taxonomy" id="1745969"/>
    <lineage>
        <taxon>Eukaryota</taxon>
        <taxon>Fungi</taxon>
        <taxon>Dikarya</taxon>
        <taxon>Basidiomycota</taxon>
        <taxon>Agaricomycotina</taxon>
        <taxon>Agaricomycetes</taxon>
        <taxon>Agaricomycetidae</taxon>
        <taxon>Agaricales</taxon>
        <taxon>Marasmiineae</taxon>
        <taxon>Mycenaceae</taxon>
        <taxon>Mycena</taxon>
    </lineage>
</organism>
<comment type="caution">
    <text evidence="2">The sequence shown here is derived from an EMBL/GenBank/DDBJ whole genome shotgun (WGS) entry which is preliminary data.</text>
</comment>
<sequence>MAHDSTIPIASTRPQAAASTPPHPLLVACCPRHPTRLNNDSSNSIACAPPQPYQYDRLRYHHAGPTYMYANPQHPGLHDDPRNAYAHALPYAHPYDGSVPNPMPHSPPCVRVCAAACELWWRWWWARPGDRGGAHGRRGNEAVEKVF</sequence>
<feature type="compositionally biased region" description="Polar residues" evidence="1">
    <location>
        <begin position="8"/>
        <end position="18"/>
    </location>
</feature>
<reference evidence="2" key="1">
    <citation type="submission" date="2023-03" db="EMBL/GenBank/DDBJ databases">
        <title>Massive genome expansion in bonnet fungi (Mycena s.s.) driven by repeated elements and novel gene families across ecological guilds.</title>
        <authorList>
            <consortium name="Lawrence Berkeley National Laboratory"/>
            <person name="Harder C.B."/>
            <person name="Miyauchi S."/>
            <person name="Viragh M."/>
            <person name="Kuo A."/>
            <person name="Thoen E."/>
            <person name="Andreopoulos B."/>
            <person name="Lu D."/>
            <person name="Skrede I."/>
            <person name="Drula E."/>
            <person name="Henrissat B."/>
            <person name="Morin E."/>
            <person name="Kohler A."/>
            <person name="Barry K."/>
            <person name="LaButti K."/>
            <person name="Morin E."/>
            <person name="Salamov A."/>
            <person name="Lipzen A."/>
            <person name="Mereny Z."/>
            <person name="Hegedus B."/>
            <person name="Baldrian P."/>
            <person name="Stursova M."/>
            <person name="Weitz H."/>
            <person name="Taylor A."/>
            <person name="Grigoriev I.V."/>
            <person name="Nagy L.G."/>
            <person name="Martin F."/>
            <person name="Kauserud H."/>
        </authorList>
    </citation>
    <scope>NUCLEOTIDE SEQUENCE</scope>
    <source>
        <strain evidence="2">CBHHK200</strain>
    </source>
</reference>
<dbReference type="AlphaFoldDB" id="A0AAD6WTV1"/>
<dbReference type="Proteomes" id="UP001218188">
    <property type="component" value="Unassembled WGS sequence"/>
</dbReference>
<accession>A0AAD6WTV1</accession>
<proteinExistence type="predicted"/>
<evidence type="ECO:0000313" key="2">
    <source>
        <dbReference type="EMBL" id="KAJ7023346.1"/>
    </source>
</evidence>
<gene>
    <name evidence="2" type="ORF">C8F04DRAFT_1271408</name>
</gene>
<dbReference type="EMBL" id="JARJCM010000189">
    <property type="protein sequence ID" value="KAJ7023346.1"/>
    <property type="molecule type" value="Genomic_DNA"/>
</dbReference>
<name>A0AAD6WTV1_9AGAR</name>
<evidence type="ECO:0000313" key="3">
    <source>
        <dbReference type="Proteomes" id="UP001218188"/>
    </source>
</evidence>
<protein>
    <submittedName>
        <fullName evidence="2">Uncharacterized protein</fullName>
    </submittedName>
</protein>
<feature type="region of interest" description="Disordered" evidence="1">
    <location>
        <begin position="1"/>
        <end position="20"/>
    </location>
</feature>
<keyword evidence="3" id="KW-1185">Reference proteome</keyword>
<evidence type="ECO:0000256" key="1">
    <source>
        <dbReference type="SAM" id="MobiDB-lite"/>
    </source>
</evidence>